<gene>
    <name evidence="5" type="ORF">PECAL_2P13500</name>
</gene>
<evidence type="ECO:0000259" key="4">
    <source>
        <dbReference type="Pfam" id="PF15633"/>
    </source>
</evidence>
<feature type="region of interest" description="Disordered" evidence="2">
    <location>
        <begin position="349"/>
        <end position="369"/>
    </location>
</feature>
<feature type="compositionally biased region" description="Basic residues" evidence="2">
    <location>
        <begin position="353"/>
        <end position="369"/>
    </location>
</feature>
<proteinExistence type="predicted"/>
<feature type="domain" description="Tox-ART-HYD1" evidence="4">
    <location>
        <begin position="128"/>
        <end position="205"/>
    </location>
</feature>
<comment type="caution">
    <text evidence="5">The sequence shown here is derived from an EMBL/GenBank/DDBJ whole genome shotgun (WGS) entry which is preliminary data.</text>
</comment>
<reference evidence="5" key="1">
    <citation type="submission" date="2021-11" db="EMBL/GenBank/DDBJ databases">
        <authorList>
            <consortium name="Genoscope - CEA"/>
            <person name="William W."/>
        </authorList>
    </citation>
    <scope>NUCLEOTIDE SEQUENCE</scope>
</reference>
<dbReference type="OrthoDB" id="8300557at2759"/>
<evidence type="ECO:0000256" key="3">
    <source>
        <dbReference type="SAM" id="SignalP"/>
    </source>
</evidence>
<evidence type="ECO:0000313" key="6">
    <source>
        <dbReference type="Proteomes" id="UP000789595"/>
    </source>
</evidence>
<feature type="coiled-coil region" evidence="1">
    <location>
        <begin position="258"/>
        <end position="285"/>
    </location>
</feature>
<feature type="chain" id="PRO_5035214367" description="Tox-ART-HYD1 domain-containing protein" evidence="3">
    <location>
        <begin position="19"/>
        <end position="369"/>
    </location>
</feature>
<accession>A0A8J2WW93</accession>
<evidence type="ECO:0000256" key="1">
    <source>
        <dbReference type="SAM" id="Coils"/>
    </source>
</evidence>
<organism evidence="5 6">
    <name type="scientific">Pelagomonas calceolata</name>
    <dbReference type="NCBI Taxonomy" id="35677"/>
    <lineage>
        <taxon>Eukaryota</taxon>
        <taxon>Sar</taxon>
        <taxon>Stramenopiles</taxon>
        <taxon>Ochrophyta</taxon>
        <taxon>Pelagophyceae</taxon>
        <taxon>Pelagomonadales</taxon>
        <taxon>Pelagomonadaceae</taxon>
        <taxon>Pelagomonas</taxon>
    </lineage>
</organism>
<feature type="signal peptide" evidence="3">
    <location>
        <begin position="1"/>
        <end position="18"/>
    </location>
</feature>
<dbReference type="InterPro" id="IPR028920">
    <property type="entry name" value="Tox-ART-HYD1_dom"/>
</dbReference>
<dbReference type="EMBL" id="CAKKNE010000002">
    <property type="protein sequence ID" value="CAH0368290.1"/>
    <property type="molecule type" value="Genomic_DNA"/>
</dbReference>
<dbReference type="AlphaFoldDB" id="A0A8J2WW93"/>
<sequence>MYAALLSGCVFAAALAPAVPLSSTRMSASRIMRQPGLSWTGLYDERGRPVTMDELRRHKFPPDADKYGNCPWRDATESPTHPIWTGRRFYGADGPEPLKNPWNHMMSLFSGYREGSLGSQREGLPYYLYHYTSSDAAAQIFESGKLLPSIKENGDAMAGDGVYFTSIPPWAEPDVLLANNFDGVSRRPKYSRAEAYIRIEAWMLSPDVQVMRANVQQNSKGPMKDKVRDVYLVPGKEALDLSKSQYTLLITEPEAWAKSNARKELIRMETDMERKSEEMLAINRESRKAMYDELREEDPWVDFSEEYASLAEEEREAQLRLQYPEEERCLDGCLRGWVYQQQGGHFRWEIKQAKKQRPRSRPRGRSKTK</sequence>
<keyword evidence="6" id="KW-1185">Reference proteome</keyword>
<protein>
    <recommendedName>
        <fullName evidence="4">Tox-ART-HYD1 domain-containing protein</fullName>
    </recommendedName>
</protein>
<evidence type="ECO:0000313" key="5">
    <source>
        <dbReference type="EMBL" id="CAH0368290.1"/>
    </source>
</evidence>
<name>A0A8J2WW93_9STRA</name>
<evidence type="ECO:0000256" key="2">
    <source>
        <dbReference type="SAM" id="MobiDB-lite"/>
    </source>
</evidence>
<dbReference type="Pfam" id="PF15633">
    <property type="entry name" value="Tox-ART-HYD1"/>
    <property type="match status" value="1"/>
</dbReference>
<keyword evidence="1" id="KW-0175">Coiled coil</keyword>
<keyword evidence="3" id="KW-0732">Signal</keyword>
<dbReference type="Proteomes" id="UP000789595">
    <property type="component" value="Unassembled WGS sequence"/>
</dbReference>